<dbReference type="Proteomes" id="UP000050509">
    <property type="component" value="Unassembled WGS sequence"/>
</dbReference>
<dbReference type="AlphaFoldDB" id="A0A0P9CZY9"/>
<comment type="caution">
    <text evidence="1">The sequence shown here is derived from an EMBL/GenBank/DDBJ whole genome shotgun (WGS) entry which is preliminary data.</text>
</comment>
<keyword evidence="2" id="KW-1185">Reference proteome</keyword>
<reference evidence="1 2" key="1">
    <citation type="submission" date="2015-09" db="EMBL/GenBank/DDBJ databases">
        <title>Draft genome sequence of Kouleothrix aurantiaca JCM 19913.</title>
        <authorList>
            <person name="Hemp J."/>
        </authorList>
    </citation>
    <scope>NUCLEOTIDE SEQUENCE [LARGE SCALE GENOMIC DNA]</scope>
    <source>
        <strain evidence="1 2">COM-B</strain>
    </source>
</reference>
<organism evidence="1 2">
    <name type="scientific">Kouleothrix aurantiaca</name>
    <dbReference type="NCBI Taxonomy" id="186479"/>
    <lineage>
        <taxon>Bacteria</taxon>
        <taxon>Bacillati</taxon>
        <taxon>Chloroflexota</taxon>
        <taxon>Chloroflexia</taxon>
        <taxon>Chloroflexales</taxon>
        <taxon>Roseiflexineae</taxon>
        <taxon>Roseiflexaceae</taxon>
        <taxon>Kouleothrix</taxon>
    </lineage>
</organism>
<sequence length="84" mass="9150">MQFIPLLSVLSKCGIRSEFEQTTNTGIIRGLERSRASGGLERLKAAVVTLPFEPAFDAPFADLKGGDHLASFHPSLERIEHALS</sequence>
<proteinExistence type="predicted"/>
<evidence type="ECO:0000313" key="2">
    <source>
        <dbReference type="Proteomes" id="UP000050509"/>
    </source>
</evidence>
<name>A0A0P9CZY9_9CHLR</name>
<accession>A0A0P9CZY9</accession>
<gene>
    <name evidence="1" type="ORF">SE17_36635</name>
</gene>
<protein>
    <submittedName>
        <fullName evidence="1">Uncharacterized protein</fullName>
    </submittedName>
</protein>
<dbReference type="EMBL" id="LJCR01002455">
    <property type="protein sequence ID" value="KPV48704.1"/>
    <property type="molecule type" value="Genomic_DNA"/>
</dbReference>
<evidence type="ECO:0000313" key="1">
    <source>
        <dbReference type="EMBL" id="KPV48704.1"/>
    </source>
</evidence>